<gene>
    <name evidence="7" type="ORF">CCY01nite_07830</name>
</gene>
<comment type="caution">
    <text evidence="7">The sequence shown here is derived from an EMBL/GenBank/DDBJ whole genome shotgun (WGS) entry which is preliminary data.</text>
</comment>
<dbReference type="GO" id="GO:0003677">
    <property type="term" value="F:DNA binding"/>
    <property type="evidence" value="ECO:0007669"/>
    <property type="project" value="InterPro"/>
</dbReference>
<dbReference type="GO" id="GO:0000428">
    <property type="term" value="C:DNA-directed RNA polymerase complex"/>
    <property type="evidence" value="ECO:0007669"/>
    <property type="project" value="UniProtKB-KW"/>
</dbReference>
<reference evidence="7 8" key="1">
    <citation type="submission" date="2019-07" db="EMBL/GenBank/DDBJ databases">
        <title>Whole genome shotgun sequence of Chitinophaga cymbidii NBRC 109752.</title>
        <authorList>
            <person name="Hosoyama A."/>
            <person name="Uohara A."/>
            <person name="Ohji S."/>
            <person name="Ichikawa N."/>
        </authorList>
    </citation>
    <scope>NUCLEOTIDE SEQUENCE [LARGE SCALE GENOMIC DNA]</scope>
    <source>
        <strain evidence="7 8">NBRC 109752</strain>
    </source>
</reference>
<dbReference type="Proteomes" id="UP000321436">
    <property type="component" value="Unassembled WGS sequence"/>
</dbReference>
<dbReference type="InterPro" id="IPR036388">
    <property type="entry name" value="WH-like_DNA-bd_sf"/>
</dbReference>
<organism evidence="7 8">
    <name type="scientific">Chitinophaga cymbidii</name>
    <dbReference type="NCBI Taxonomy" id="1096750"/>
    <lineage>
        <taxon>Bacteria</taxon>
        <taxon>Pseudomonadati</taxon>
        <taxon>Bacteroidota</taxon>
        <taxon>Chitinophagia</taxon>
        <taxon>Chitinophagales</taxon>
        <taxon>Chitinophagaceae</taxon>
        <taxon>Chitinophaga</taxon>
    </lineage>
</organism>
<evidence type="ECO:0000313" key="7">
    <source>
        <dbReference type="EMBL" id="GEP94523.1"/>
    </source>
</evidence>
<dbReference type="Gene3D" id="1.10.1740.10">
    <property type="match status" value="1"/>
</dbReference>
<keyword evidence="2" id="KW-0805">Transcription regulation</keyword>
<dbReference type="SUPFAM" id="SSF88946">
    <property type="entry name" value="Sigma2 domain of RNA polymerase sigma factors"/>
    <property type="match status" value="1"/>
</dbReference>
<dbReference type="Pfam" id="PF08281">
    <property type="entry name" value="Sigma70_r4_2"/>
    <property type="match status" value="1"/>
</dbReference>
<name>A0A512RFN7_9BACT</name>
<evidence type="ECO:0000256" key="1">
    <source>
        <dbReference type="ARBA" id="ARBA00010641"/>
    </source>
</evidence>
<dbReference type="GO" id="GO:0006352">
    <property type="term" value="P:DNA-templated transcription initiation"/>
    <property type="evidence" value="ECO:0007669"/>
    <property type="project" value="InterPro"/>
</dbReference>
<dbReference type="InterPro" id="IPR013324">
    <property type="entry name" value="RNA_pol_sigma_r3/r4-like"/>
</dbReference>
<evidence type="ECO:0000313" key="8">
    <source>
        <dbReference type="Proteomes" id="UP000321436"/>
    </source>
</evidence>
<dbReference type="Gene3D" id="1.10.10.10">
    <property type="entry name" value="Winged helix-like DNA-binding domain superfamily/Winged helix DNA-binding domain"/>
    <property type="match status" value="1"/>
</dbReference>
<dbReference type="EMBL" id="BKAU01000001">
    <property type="protein sequence ID" value="GEP94523.1"/>
    <property type="molecule type" value="Genomic_DNA"/>
</dbReference>
<dbReference type="SUPFAM" id="SSF88659">
    <property type="entry name" value="Sigma3 and sigma4 domains of RNA polymerase sigma factors"/>
    <property type="match status" value="1"/>
</dbReference>
<proteinExistence type="inferred from homology"/>
<dbReference type="AlphaFoldDB" id="A0A512RFN7"/>
<feature type="domain" description="RNA polymerase sigma factor 70 region 4 type 2" evidence="6">
    <location>
        <begin position="127"/>
        <end position="174"/>
    </location>
</feature>
<keyword evidence="8" id="KW-1185">Reference proteome</keyword>
<dbReference type="Pfam" id="PF04542">
    <property type="entry name" value="Sigma70_r2"/>
    <property type="match status" value="1"/>
</dbReference>
<comment type="similarity">
    <text evidence="1">Belongs to the sigma-70 factor family. ECF subfamily.</text>
</comment>
<sequence length="182" mass="21705">MLKSLKEGDARAFGKLYEKYYHSLYYKAFSIVRDKYIAEDLVQECFTDFYQKKLYNHVHTSLQALLFIRIKHQCLNYLEKENRESSKKRKYSHVVLATESMDYVEQYMENKAKSEEFEKIRHHLSGVLDKLPQQQHSVLLSLYRDGATYKDSAHSMGISLNTFQTYVQRAIKKLRLHFNTEQ</sequence>
<dbReference type="NCBIfam" id="TIGR02937">
    <property type="entry name" value="sigma70-ECF"/>
    <property type="match status" value="1"/>
</dbReference>
<keyword evidence="7" id="KW-0240">DNA-directed RNA polymerase</keyword>
<keyword evidence="4" id="KW-0804">Transcription</keyword>
<evidence type="ECO:0000256" key="4">
    <source>
        <dbReference type="ARBA" id="ARBA00023163"/>
    </source>
</evidence>
<evidence type="ECO:0000256" key="3">
    <source>
        <dbReference type="ARBA" id="ARBA00023082"/>
    </source>
</evidence>
<dbReference type="InterPro" id="IPR013325">
    <property type="entry name" value="RNA_pol_sigma_r2"/>
</dbReference>
<keyword evidence="3" id="KW-0731">Sigma factor</keyword>
<feature type="domain" description="RNA polymerase sigma-70 region 2" evidence="5">
    <location>
        <begin position="16"/>
        <end position="83"/>
    </location>
</feature>
<dbReference type="PANTHER" id="PTHR43133:SF46">
    <property type="entry name" value="RNA POLYMERASE SIGMA-70 FACTOR ECF SUBFAMILY"/>
    <property type="match status" value="1"/>
</dbReference>
<accession>A0A512RFN7</accession>
<evidence type="ECO:0000259" key="5">
    <source>
        <dbReference type="Pfam" id="PF04542"/>
    </source>
</evidence>
<dbReference type="InterPro" id="IPR039425">
    <property type="entry name" value="RNA_pol_sigma-70-like"/>
</dbReference>
<dbReference type="InterPro" id="IPR013249">
    <property type="entry name" value="RNA_pol_sigma70_r4_t2"/>
</dbReference>
<evidence type="ECO:0000259" key="6">
    <source>
        <dbReference type="Pfam" id="PF08281"/>
    </source>
</evidence>
<dbReference type="InterPro" id="IPR007627">
    <property type="entry name" value="RNA_pol_sigma70_r2"/>
</dbReference>
<evidence type="ECO:0000256" key="2">
    <source>
        <dbReference type="ARBA" id="ARBA00023015"/>
    </source>
</evidence>
<dbReference type="GO" id="GO:0016987">
    <property type="term" value="F:sigma factor activity"/>
    <property type="evidence" value="ECO:0007669"/>
    <property type="project" value="UniProtKB-KW"/>
</dbReference>
<protein>
    <submittedName>
        <fullName evidence="7">DNA-directed RNA polymerase sigma-70 factor</fullName>
    </submittedName>
</protein>
<dbReference type="InterPro" id="IPR014284">
    <property type="entry name" value="RNA_pol_sigma-70_dom"/>
</dbReference>
<dbReference type="PANTHER" id="PTHR43133">
    <property type="entry name" value="RNA POLYMERASE ECF-TYPE SIGMA FACTO"/>
    <property type="match status" value="1"/>
</dbReference>